<dbReference type="Proteomes" id="UP000186698">
    <property type="component" value="Chromosome 9_10L"/>
</dbReference>
<dbReference type="Bgee" id="414454">
    <property type="expression patterns" value="Expressed in blastula and 19 other cell types or tissues"/>
</dbReference>
<dbReference type="Pfam" id="PF15146">
    <property type="entry name" value="FANCAA"/>
    <property type="match status" value="1"/>
</dbReference>
<dbReference type="OMA" id="RVHHAVI"/>
<dbReference type="GO" id="GO:0036297">
    <property type="term" value="P:interstrand cross-link repair"/>
    <property type="evidence" value="ECO:0007669"/>
    <property type="project" value="InterPro"/>
</dbReference>
<dbReference type="OrthoDB" id="6495021at2759"/>
<evidence type="ECO:0000313" key="1">
    <source>
        <dbReference type="Proteomes" id="UP000186698"/>
    </source>
</evidence>
<evidence type="ECO:0000313" key="3">
    <source>
        <dbReference type="Xenbase" id="XB-GENE-22169434"/>
    </source>
</evidence>
<evidence type="ECO:0000313" key="2">
    <source>
        <dbReference type="RefSeq" id="XP_018089711.1"/>
    </source>
</evidence>
<keyword evidence="1" id="KW-1185">Reference proteome</keyword>
<dbReference type="PANTHER" id="PTHR14890">
    <property type="entry name" value="FANCONI ANEMIA CORE COMPLEX-ASSOCIATED PROTEIN 100"/>
    <property type="match status" value="1"/>
</dbReference>
<dbReference type="CTD" id="414454"/>
<gene>
    <name evidence="2 3" type="primary">faap100.L</name>
    <name evidence="2" type="synonym">c17orf70</name>
</gene>
<dbReference type="GO" id="GO:0005654">
    <property type="term" value="C:nucleoplasm"/>
    <property type="evidence" value="ECO:0000318"/>
    <property type="project" value="GO_Central"/>
</dbReference>
<accession>A0A1L8ETF2</accession>
<dbReference type="STRING" id="8355.A0A1L8ETF2"/>
<reference evidence="2" key="1">
    <citation type="submission" date="2025-08" db="UniProtKB">
        <authorList>
            <consortium name="RefSeq"/>
        </authorList>
    </citation>
    <scope>IDENTIFICATION</scope>
    <source>
        <strain evidence="2">J_2021</strain>
        <tissue evidence="2">Erythrocytes</tissue>
    </source>
</reference>
<dbReference type="InterPro" id="IPR029251">
    <property type="entry name" value="Faap100"/>
</dbReference>
<dbReference type="GeneID" id="414454"/>
<protein>
    <submittedName>
        <fullName evidence="2">Uncharacterized protein LOC414454 isoform X1</fullName>
    </submittedName>
</protein>
<dbReference type="AGR" id="Xenbase:XB-GENE-22169434"/>
<proteinExistence type="predicted"/>
<dbReference type="AlphaFoldDB" id="A0A1L8ETF2"/>
<dbReference type="RefSeq" id="XP_018089711.1">
    <property type="nucleotide sequence ID" value="XM_018234222.2"/>
</dbReference>
<name>A0A1L8ETF2_XENLA</name>
<organism evidence="1 2">
    <name type="scientific">Xenopus laevis</name>
    <name type="common">African clawed frog</name>
    <dbReference type="NCBI Taxonomy" id="8355"/>
    <lineage>
        <taxon>Eukaryota</taxon>
        <taxon>Metazoa</taxon>
        <taxon>Chordata</taxon>
        <taxon>Craniata</taxon>
        <taxon>Vertebrata</taxon>
        <taxon>Euteleostomi</taxon>
        <taxon>Amphibia</taxon>
        <taxon>Batrachia</taxon>
        <taxon>Anura</taxon>
        <taxon>Pipoidea</taxon>
        <taxon>Pipidae</taxon>
        <taxon>Xenopodinae</taxon>
        <taxon>Xenopus</taxon>
        <taxon>Xenopus</taxon>
    </lineage>
</organism>
<dbReference type="PaxDb" id="8355-A0A1L8ETF2"/>
<dbReference type="GO" id="GO:0043240">
    <property type="term" value="C:Fanconi anaemia nuclear complex"/>
    <property type="evidence" value="ECO:0007669"/>
    <property type="project" value="InterPro"/>
</dbReference>
<dbReference type="PANTHER" id="PTHR14890:SF1">
    <property type="entry name" value="FANCONI ANEMIA CORE COMPLEX-ASSOCIATED PROTEIN 100"/>
    <property type="match status" value="1"/>
</dbReference>
<dbReference type="Xenbase" id="XB-GENE-22169434">
    <property type="gene designation" value="faap100.L"/>
</dbReference>
<sequence length="847" mass="94758">MKCEACTMPSVQYLSGFHCPGGGLVAHRAQLIPWKGHVYVSSGKFVYDYNMEKKCILAVYKFAAEIWHIELDTNNHQLYVLCGQSGIYLLQWDEKKRLLKEPTSATSTGGVNTFSIGVEFYYLQDSSICYFTVCHEVLVAVSMCQNKWRIRLFDIKLPYHKGTYSSAIREMEISVKPAPGCRDICERNDLLPVLLCISLWQDKGLPVVTHNFAMESSLFRFLFGIDLTMVNSPVVICGFPDGQVVFFPLKTVPCHRRDFMETQTESLTPLPLLYHLEQPVVFIAATKTQLLNGEKDLQTNCAAKLYCDCILFLGQGGLMVTLAAGEKTEGAACEFREYHLKAPVNSALCSGFNLYYSTGSDIQCVTIPQPGPDLHKCMLSSSSYSIPLIRAISQVSCCSEGDKEFLALSDKGKLMLFILKPSEDTTQRAGLSYSEAGQRIKELLSQIASVSEKASPLKSLIEQKNRSLLKINQVSQAVLSNRGADMPVCCKVKVSWTCRLQQDCLFASCILENKTDFSLESGWHMCIHLSTSDSNSGTTYSFSVTNLQPEETMEFIFPLVTEKSENLEFPFKIAFTLVYHLQELAENSLKYSESSLLSRTQSSICLTLQEQIIDILQCLRPKLHTGQSFPSTSCWMSPLDPVEALLRNSGGDECKHGHPCLSEAICNAENNYAVPLMMSVRVPSVILNQALKNEYSDASLCRVLLHWLLSAELPLSQNPVEMHGMTLAGREIRLRVVEVSVSDLCPISAIEVQIITPHFHALACLHLAVISRLQILALKYNQYGCNCPKINLNSIQQQFIARESLLKELKSLRDSLCVRKDLSLESSTKKRLLNLYKELRDPGLLLL</sequence>